<comment type="caution">
    <text evidence="1">The sequence shown here is derived from an EMBL/GenBank/DDBJ whole genome shotgun (WGS) entry which is preliminary data.</text>
</comment>
<evidence type="ECO:0000313" key="1">
    <source>
        <dbReference type="EMBL" id="GMH19073.1"/>
    </source>
</evidence>
<proteinExistence type="predicted"/>
<accession>A0AAD3SX15</accession>
<dbReference type="EMBL" id="BSYO01000020">
    <property type="protein sequence ID" value="GMH19073.1"/>
    <property type="molecule type" value="Genomic_DNA"/>
</dbReference>
<keyword evidence="2" id="KW-1185">Reference proteome</keyword>
<evidence type="ECO:0000313" key="2">
    <source>
        <dbReference type="Proteomes" id="UP001279734"/>
    </source>
</evidence>
<sequence length="75" mass="8727">MKDGGCKNLDFSELGLPKRFRYGMMDIRNYFGFRLLFHSDAKNFSSKVTWYLRMNGIVFQIAIDKSNLVLRGNSP</sequence>
<reference evidence="1" key="1">
    <citation type="submission" date="2023-05" db="EMBL/GenBank/DDBJ databases">
        <title>Nepenthes gracilis genome sequencing.</title>
        <authorList>
            <person name="Fukushima K."/>
        </authorList>
    </citation>
    <scope>NUCLEOTIDE SEQUENCE</scope>
    <source>
        <strain evidence="1">SING2019-196</strain>
    </source>
</reference>
<name>A0AAD3SX15_NEPGR</name>
<gene>
    <name evidence="1" type="ORF">Nepgr_020914</name>
</gene>
<protein>
    <submittedName>
        <fullName evidence="1">Uncharacterized protein</fullName>
    </submittedName>
</protein>
<dbReference type="Proteomes" id="UP001279734">
    <property type="component" value="Unassembled WGS sequence"/>
</dbReference>
<dbReference type="AlphaFoldDB" id="A0AAD3SX15"/>
<organism evidence="1 2">
    <name type="scientific">Nepenthes gracilis</name>
    <name type="common">Slender pitcher plant</name>
    <dbReference type="NCBI Taxonomy" id="150966"/>
    <lineage>
        <taxon>Eukaryota</taxon>
        <taxon>Viridiplantae</taxon>
        <taxon>Streptophyta</taxon>
        <taxon>Embryophyta</taxon>
        <taxon>Tracheophyta</taxon>
        <taxon>Spermatophyta</taxon>
        <taxon>Magnoliopsida</taxon>
        <taxon>eudicotyledons</taxon>
        <taxon>Gunneridae</taxon>
        <taxon>Pentapetalae</taxon>
        <taxon>Caryophyllales</taxon>
        <taxon>Nepenthaceae</taxon>
        <taxon>Nepenthes</taxon>
    </lineage>
</organism>